<gene>
    <name evidence="2" type="ORF">SAMN00777080_0236</name>
</gene>
<keyword evidence="1" id="KW-0732">Signal</keyword>
<evidence type="ECO:0008006" key="4">
    <source>
        <dbReference type="Google" id="ProtNLM"/>
    </source>
</evidence>
<reference evidence="3" key="1">
    <citation type="submission" date="2017-04" db="EMBL/GenBank/DDBJ databases">
        <authorList>
            <person name="Varghese N."/>
            <person name="Submissions S."/>
        </authorList>
    </citation>
    <scope>NUCLEOTIDE SEQUENCE [LARGE SCALE GENOMIC DNA]</scope>
    <source>
        <strain evidence="3">DSM 16537</strain>
    </source>
</reference>
<sequence>MSFNRLIPFLLCFLFGGTVMAQSTYEAGLLPAFNLNKKLKNDWSLNSRIESRQLFLSGGSNEDRISQYEYVLTDISMIAAKKVGLDSRIAGGYLMRIEDGEIIHRFSQQYTIVKRKFGFRLAHRFLTDQTISPVEKTEFRLRYRVTAEIPLNGKSVDPKEFYLRLNNEYVNSLQDFNYDLEIRLVPLLGYAINTKNKVEIGLDYRIDSFLANNPSQSFWTSLNWFIDL</sequence>
<dbReference type="Pfam" id="PF10677">
    <property type="entry name" value="DUF2490"/>
    <property type="match status" value="1"/>
</dbReference>
<evidence type="ECO:0000256" key="1">
    <source>
        <dbReference type="SAM" id="SignalP"/>
    </source>
</evidence>
<feature type="chain" id="PRO_5012822878" description="DUF2490 domain-containing protein" evidence="1">
    <location>
        <begin position="22"/>
        <end position="228"/>
    </location>
</feature>
<dbReference type="STRING" id="758820.SAMN00777080_0236"/>
<evidence type="ECO:0000313" key="3">
    <source>
        <dbReference type="Proteomes" id="UP000192333"/>
    </source>
</evidence>
<dbReference type="Proteomes" id="UP000192333">
    <property type="component" value="Chromosome I"/>
</dbReference>
<protein>
    <recommendedName>
        <fullName evidence="4">DUF2490 domain-containing protein</fullName>
    </recommendedName>
</protein>
<proteinExistence type="predicted"/>
<organism evidence="2 3">
    <name type="scientific">Aquiflexum balticum DSM 16537</name>
    <dbReference type="NCBI Taxonomy" id="758820"/>
    <lineage>
        <taxon>Bacteria</taxon>
        <taxon>Pseudomonadati</taxon>
        <taxon>Bacteroidota</taxon>
        <taxon>Cytophagia</taxon>
        <taxon>Cytophagales</taxon>
        <taxon>Cyclobacteriaceae</taxon>
        <taxon>Aquiflexum</taxon>
    </lineage>
</organism>
<accession>A0A1W2GZQ5</accession>
<evidence type="ECO:0000313" key="2">
    <source>
        <dbReference type="EMBL" id="SMD41706.1"/>
    </source>
</evidence>
<dbReference type="AlphaFoldDB" id="A0A1W2GZQ5"/>
<name>A0A1W2GZQ5_9BACT</name>
<keyword evidence="3" id="KW-1185">Reference proteome</keyword>
<feature type="signal peptide" evidence="1">
    <location>
        <begin position="1"/>
        <end position="21"/>
    </location>
</feature>
<dbReference type="InterPro" id="IPR019619">
    <property type="entry name" value="DUF2490"/>
</dbReference>
<dbReference type="EMBL" id="LT838813">
    <property type="protein sequence ID" value="SMD41706.1"/>
    <property type="molecule type" value="Genomic_DNA"/>
</dbReference>